<dbReference type="InterPro" id="IPR005467">
    <property type="entry name" value="His_kinase_dom"/>
</dbReference>
<comment type="catalytic activity">
    <reaction evidence="1">
        <text>ATP + protein L-histidine = ADP + protein N-phospho-L-histidine.</text>
        <dbReference type="EC" id="2.7.13.3"/>
    </reaction>
</comment>
<evidence type="ECO:0000259" key="13">
    <source>
        <dbReference type="PROSITE" id="PS50110"/>
    </source>
</evidence>
<dbReference type="InterPro" id="IPR001789">
    <property type="entry name" value="Sig_transdc_resp-reg_receiver"/>
</dbReference>
<keyword evidence="4 10" id="KW-0597">Phosphoprotein</keyword>
<evidence type="ECO:0000256" key="3">
    <source>
        <dbReference type="ARBA" id="ARBA00021495"/>
    </source>
</evidence>
<dbReference type="Pfam" id="PF00072">
    <property type="entry name" value="Response_reg"/>
    <property type="match status" value="1"/>
</dbReference>
<feature type="modified residue" description="Phosphohistidine" evidence="9">
    <location>
        <position position="54"/>
    </location>
</feature>
<dbReference type="Pfam" id="PF02518">
    <property type="entry name" value="HATPase_c"/>
    <property type="match status" value="1"/>
</dbReference>
<dbReference type="InterPro" id="IPR036641">
    <property type="entry name" value="HPT_dom_sf"/>
</dbReference>
<evidence type="ECO:0000256" key="1">
    <source>
        <dbReference type="ARBA" id="ARBA00000085"/>
    </source>
</evidence>
<gene>
    <name evidence="16" type="ORF">EDC30_102195</name>
</gene>
<keyword evidence="17" id="KW-1185">Reference proteome</keyword>
<sequence length="751" mass="80975">MADHNKEFLQKLLVTFRVEAQEHVQDTVASLVLLEQAGPDARKGLVERILKRLHTLKGAARAVTLTELEMLCHTMESVFSELHKSPQALLPEQFDLAHQAGTMMQALVENPSGRVRNQAASLAARLEQLAELLAQPAHDTLEATATPTAFTPPEEIGQAVEAREPSSSEMIRVQSKYLDVIRYQAEALLSVELNLQHHLNDLLSLVDDIAMQREETRIAEAPSGAAMRARRSGTRMRPHDAQVRGADAEQFNSQLELRCRRLAESMGRTRRNFSVMRSKLMDATLEVALVPFSLVLQQLPGLVRNLARSQDKEAVLAIEGDGVQIDRRILDTVREALIHLVTNAVDHGIETTEQRQAKGKPPAGVVRVSIAQLGGNRVSVLVRDDGAGIDIGQVAAAAAQAQHLDAAQIAAFGNQQKLNLVLLAGVSTNANVTQTSGRGVGLAIVAERVAAVGGELSIENAPGAGCAFKLVLPMRLATLRGLVLRISGMQYVLPLTGLESVRALRDGDIQTVEGRETLLAGGRVVPAVRLGSLLGLARRGNTGMAEESVAVIVRMADTVLALLADEILAEQEVLPKSLGKQLRRVRYISGATMLGDGSLVAILGLDDIVKYGLSHAGATLQADSVGADEGRMKRVLVAEDSITSRLLLKHILESAGYQVDTAVDGLDALSKLRHEDFSLLVSDIEMPRMDGLALTERLRADPKTENLPIVLVTSLQSPAEKERGLHAGADAYVVKGAFDQDGLLSTIRRLI</sequence>
<dbReference type="GO" id="GO:0000155">
    <property type="term" value="F:phosphorelay sensor kinase activity"/>
    <property type="evidence" value="ECO:0007669"/>
    <property type="project" value="UniProtKB-ARBA"/>
</dbReference>
<dbReference type="InterPro" id="IPR004358">
    <property type="entry name" value="Sig_transdc_His_kin-like_C"/>
</dbReference>
<dbReference type="InterPro" id="IPR008207">
    <property type="entry name" value="Sig_transdc_His_kin_Hpt_dom"/>
</dbReference>
<evidence type="ECO:0000256" key="8">
    <source>
        <dbReference type="ARBA" id="ARBA00035100"/>
    </source>
</evidence>
<evidence type="ECO:0000256" key="10">
    <source>
        <dbReference type="PROSITE-ProRule" id="PRU00169"/>
    </source>
</evidence>
<organism evidence="16 17">
    <name type="scientific">Paucimonas lemoignei</name>
    <name type="common">Pseudomonas lemoignei</name>
    <dbReference type="NCBI Taxonomy" id="29443"/>
    <lineage>
        <taxon>Bacteria</taxon>
        <taxon>Pseudomonadati</taxon>
        <taxon>Pseudomonadota</taxon>
        <taxon>Betaproteobacteria</taxon>
        <taxon>Burkholderiales</taxon>
        <taxon>Burkholderiaceae</taxon>
        <taxon>Paucimonas</taxon>
    </lineage>
</organism>
<protein>
    <recommendedName>
        <fullName evidence="3">Chemotaxis protein CheA</fullName>
        <ecNumber evidence="2">2.7.13.3</ecNumber>
    </recommendedName>
</protein>
<evidence type="ECO:0000313" key="17">
    <source>
        <dbReference type="Proteomes" id="UP000295382"/>
    </source>
</evidence>
<dbReference type="PANTHER" id="PTHR43395">
    <property type="entry name" value="SENSOR HISTIDINE KINASE CHEA"/>
    <property type="match status" value="1"/>
</dbReference>
<evidence type="ECO:0000256" key="9">
    <source>
        <dbReference type="PROSITE-ProRule" id="PRU00110"/>
    </source>
</evidence>
<feature type="region of interest" description="Disordered" evidence="11">
    <location>
        <begin position="221"/>
        <end position="246"/>
    </location>
</feature>
<dbReference type="EMBL" id="SLZQ01000002">
    <property type="protein sequence ID" value="TCS38456.1"/>
    <property type="molecule type" value="Genomic_DNA"/>
</dbReference>
<dbReference type="InterPro" id="IPR036890">
    <property type="entry name" value="HATPase_C_sf"/>
</dbReference>
<evidence type="ECO:0000259" key="15">
    <source>
        <dbReference type="PROSITE" id="PS50894"/>
    </source>
</evidence>
<dbReference type="SMART" id="SM00448">
    <property type="entry name" value="REC"/>
    <property type="match status" value="1"/>
</dbReference>
<dbReference type="Pfam" id="PF01584">
    <property type="entry name" value="CheW"/>
    <property type="match status" value="1"/>
</dbReference>
<feature type="domain" description="CheW-like" evidence="14">
    <location>
        <begin position="478"/>
        <end position="614"/>
    </location>
</feature>
<dbReference type="PROSITE" id="PS50109">
    <property type="entry name" value="HIS_KIN"/>
    <property type="match status" value="1"/>
</dbReference>
<reference evidence="16 17" key="1">
    <citation type="submission" date="2019-03" db="EMBL/GenBank/DDBJ databases">
        <title>Genomic Encyclopedia of Type Strains, Phase IV (KMG-IV): sequencing the most valuable type-strain genomes for metagenomic binning, comparative biology and taxonomic classification.</title>
        <authorList>
            <person name="Goeker M."/>
        </authorList>
    </citation>
    <scope>NUCLEOTIDE SEQUENCE [LARGE SCALE GENOMIC DNA]</scope>
    <source>
        <strain evidence="16 17">DSM 7445</strain>
    </source>
</reference>
<dbReference type="Proteomes" id="UP000295382">
    <property type="component" value="Unassembled WGS sequence"/>
</dbReference>
<keyword evidence="7" id="KW-0902">Two-component regulatory system</keyword>
<feature type="modified residue" description="4-aspartylphosphate" evidence="10">
    <location>
        <position position="683"/>
    </location>
</feature>
<evidence type="ECO:0000256" key="2">
    <source>
        <dbReference type="ARBA" id="ARBA00012438"/>
    </source>
</evidence>
<dbReference type="OrthoDB" id="9803176at2"/>
<dbReference type="PROSITE" id="PS50851">
    <property type="entry name" value="CHEW"/>
    <property type="match status" value="1"/>
</dbReference>
<comment type="caution">
    <text evidence="16">The sequence shown here is derived from an EMBL/GenBank/DDBJ whole genome shotgun (WGS) entry which is preliminary data.</text>
</comment>
<proteinExistence type="predicted"/>
<dbReference type="InterPro" id="IPR036061">
    <property type="entry name" value="CheW-like_dom_sf"/>
</dbReference>
<dbReference type="InterPro" id="IPR002545">
    <property type="entry name" value="CheW-lke_dom"/>
</dbReference>
<dbReference type="SUPFAM" id="SSF52172">
    <property type="entry name" value="CheY-like"/>
    <property type="match status" value="1"/>
</dbReference>
<dbReference type="SMART" id="SM00387">
    <property type="entry name" value="HATPase_c"/>
    <property type="match status" value="1"/>
</dbReference>
<feature type="domain" description="HPt" evidence="15">
    <location>
        <begin position="5"/>
        <end position="111"/>
    </location>
</feature>
<dbReference type="Gene3D" id="3.40.50.2300">
    <property type="match status" value="1"/>
</dbReference>
<dbReference type="InterPro" id="IPR011006">
    <property type="entry name" value="CheY-like_superfamily"/>
</dbReference>
<dbReference type="Gene3D" id="2.30.30.40">
    <property type="entry name" value="SH3 Domains"/>
    <property type="match status" value="1"/>
</dbReference>
<dbReference type="FunFam" id="3.30.565.10:FF:000016">
    <property type="entry name" value="Chemotaxis protein CheA, putative"/>
    <property type="match status" value="1"/>
</dbReference>
<dbReference type="CDD" id="cd00088">
    <property type="entry name" value="HPT"/>
    <property type="match status" value="1"/>
</dbReference>
<dbReference type="SUPFAM" id="SSF47226">
    <property type="entry name" value="Histidine-containing phosphotransfer domain, HPT domain"/>
    <property type="match status" value="1"/>
</dbReference>
<dbReference type="EC" id="2.7.13.3" evidence="2"/>
<evidence type="ECO:0000256" key="11">
    <source>
        <dbReference type="SAM" id="MobiDB-lite"/>
    </source>
</evidence>
<feature type="domain" description="Histidine kinase" evidence="12">
    <location>
        <begin position="278"/>
        <end position="476"/>
    </location>
</feature>
<comment type="function">
    <text evidence="8">Involved in the transmission of sensory signals from the chemoreceptors to the flagellar motors. CheA is autophosphorylated; it can transfer its phosphate group to either CheB or CheY.</text>
</comment>
<evidence type="ECO:0000256" key="6">
    <source>
        <dbReference type="ARBA" id="ARBA00022777"/>
    </source>
</evidence>
<name>A0A4R3HYN8_PAULE</name>
<dbReference type="PANTHER" id="PTHR43395:SF1">
    <property type="entry name" value="CHEMOTAXIS PROTEIN CHEA"/>
    <property type="match status" value="1"/>
</dbReference>
<dbReference type="PROSITE" id="PS50110">
    <property type="entry name" value="RESPONSE_REGULATORY"/>
    <property type="match status" value="1"/>
</dbReference>
<dbReference type="SMART" id="SM00260">
    <property type="entry name" value="CheW"/>
    <property type="match status" value="1"/>
</dbReference>
<keyword evidence="6 16" id="KW-0418">Kinase</keyword>
<evidence type="ECO:0000259" key="12">
    <source>
        <dbReference type="PROSITE" id="PS50109"/>
    </source>
</evidence>
<evidence type="ECO:0000259" key="14">
    <source>
        <dbReference type="PROSITE" id="PS50851"/>
    </source>
</evidence>
<dbReference type="AlphaFoldDB" id="A0A4R3HYN8"/>
<dbReference type="Gene3D" id="3.30.565.10">
    <property type="entry name" value="Histidine kinase-like ATPase, C-terminal domain"/>
    <property type="match status" value="1"/>
</dbReference>
<dbReference type="GO" id="GO:0006935">
    <property type="term" value="P:chemotaxis"/>
    <property type="evidence" value="ECO:0007669"/>
    <property type="project" value="InterPro"/>
</dbReference>
<evidence type="ECO:0000256" key="5">
    <source>
        <dbReference type="ARBA" id="ARBA00022679"/>
    </source>
</evidence>
<keyword evidence="5" id="KW-0808">Transferase</keyword>
<feature type="domain" description="Response regulatory" evidence="13">
    <location>
        <begin position="634"/>
        <end position="750"/>
    </location>
</feature>
<dbReference type="SUPFAM" id="SSF55874">
    <property type="entry name" value="ATPase domain of HSP90 chaperone/DNA topoisomerase II/histidine kinase"/>
    <property type="match status" value="1"/>
</dbReference>
<dbReference type="InterPro" id="IPR003594">
    <property type="entry name" value="HATPase_dom"/>
</dbReference>
<dbReference type="PRINTS" id="PR00344">
    <property type="entry name" value="BCTRLSENSOR"/>
</dbReference>
<dbReference type="InterPro" id="IPR051315">
    <property type="entry name" value="Bact_Chemotaxis_CheA"/>
</dbReference>
<accession>A0A4R3HYN8</accession>
<evidence type="ECO:0000256" key="4">
    <source>
        <dbReference type="ARBA" id="ARBA00022553"/>
    </source>
</evidence>
<dbReference type="PROSITE" id="PS50894">
    <property type="entry name" value="HPT"/>
    <property type="match status" value="1"/>
</dbReference>
<dbReference type="Pfam" id="PF01627">
    <property type="entry name" value="Hpt"/>
    <property type="match status" value="1"/>
</dbReference>
<evidence type="ECO:0000256" key="7">
    <source>
        <dbReference type="ARBA" id="ARBA00023012"/>
    </source>
</evidence>
<dbReference type="RefSeq" id="WP_132257528.1">
    <property type="nucleotide sequence ID" value="NZ_SLZQ01000002.1"/>
</dbReference>
<evidence type="ECO:0000313" key="16">
    <source>
        <dbReference type="EMBL" id="TCS38456.1"/>
    </source>
</evidence>
<dbReference type="SMART" id="SM00073">
    <property type="entry name" value="HPT"/>
    <property type="match status" value="1"/>
</dbReference>
<dbReference type="Gene3D" id="1.20.120.160">
    <property type="entry name" value="HPT domain"/>
    <property type="match status" value="1"/>
</dbReference>
<dbReference type="SUPFAM" id="SSF50341">
    <property type="entry name" value="CheW-like"/>
    <property type="match status" value="1"/>
</dbReference>